<name>A0A2V3DTS8_9MICC</name>
<sequence length="204" mass="20464">MGAVVVFLLSAAAILLLSSSTGPGIAGKNLSGNRPGQRDGPASFGTAAQLSGSEQAGANHGSGIANVPLMLDFLGTALETGLPMQNALHVVAGSTGGTVREALLRVAAALEIGVSWQDAWEGNTESSELAQIHSALIFGALTGASAASLLYAEAAQIRRSRGRQAEKRAAALGVKLVLPLGLCSLPAFVALGIAPVVIAMVPAF</sequence>
<reference evidence="7 8" key="1">
    <citation type="submission" date="2018-05" db="EMBL/GenBank/DDBJ databases">
        <title>Genetic diversity of glacier-inhabiting Cryobacterium bacteria in China and description of Cryobacterium mengkeensis sp. nov. and Arthrobacter glacialis sp. nov.</title>
        <authorList>
            <person name="Liu Q."/>
            <person name="Xin Y.-H."/>
        </authorList>
    </citation>
    <scope>NUCLEOTIDE SEQUENCE [LARGE SCALE GENOMIC DNA]</scope>
    <source>
        <strain evidence="7 8">GP3</strain>
    </source>
</reference>
<dbReference type="Proteomes" id="UP000246303">
    <property type="component" value="Unassembled WGS sequence"/>
</dbReference>
<dbReference type="RefSeq" id="WP_110105150.1">
    <property type="nucleotide sequence ID" value="NZ_JACBZZ010000001.1"/>
</dbReference>
<organism evidence="7 8">
    <name type="scientific">Arthrobacter psychrochitiniphilus</name>
    <dbReference type="NCBI Taxonomy" id="291045"/>
    <lineage>
        <taxon>Bacteria</taxon>
        <taxon>Bacillati</taxon>
        <taxon>Actinomycetota</taxon>
        <taxon>Actinomycetes</taxon>
        <taxon>Micrococcales</taxon>
        <taxon>Micrococcaceae</taxon>
        <taxon>Arthrobacter</taxon>
    </lineage>
</organism>
<dbReference type="OrthoDB" id="3267562at2"/>
<feature type="domain" description="Type II secretion system protein GspF" evidence="6">
    <location>
        <begin position="71"/>
        <end position="192"/>
    </location>
</feature>
<evidence type="ECO:0000256" key="2">
    <source>
        <dbReference type="ARBA" id="ARBA00022475"/>
    </source>
</evidence>
<dbReference type="PANTHER" id="PTHR35007">
    <property type="entry name" value="INTEGRAL MEMBRANE PROTEIN-RELATED"/>
    <property type="match status" value="1"/>
</dbReference>
<evidence type="ECO:0000256" key="4">
    <source>
        <dbReference type="ARBA" id="ARBA00022989"/>
    </source>
</evidence>
<gene>
    <name evidence="7" type="ORF">CVS29_04525</name>
</gene>
<keyword evidence="4" id="KW-1133">Transmembrane helix</keyword>
<dbReference type="EMBL" id="QHLZ01000002">
    <property type="protein sequence ID" value="PXA66835.1"/>
    <property type="molecule type" value="Genomic_DNA"/>
</dbReference>
<evidence type="ECO:0000313" key="7">
    <source>
        <dbReference type="EMBL" id="PXA66835.1"/>
    </source>
</evidence>
<dbReference type="InterPro" id="IPR042094">
    <property type="entry name" value="T2SS_GspF_sf"/>
</dbReference>
<keyword evidence="5" id="KW-0472">Membrane</keyword>
<dbReference type="AlphaFoldDB" id="A0A2V3DTS8"/>
<dbReference type="Pfam" id="PF00482">
    <property type="entry name" value="T2SSF"/>
    <property type="match status" value="1"/>
</dbReference>
<dbReference type="PANTHER" id="PTHR35007:SF3">
    <property type="entry name" value="POSSIBLE CONSERVED ALANINE RICH MEMBRANE PROTEIN"/>
    <property type="match status" value="1"/>
</dbReference>
<dbReference type="Gene3D" id="1.20.81.30">
    <property type="entry name" value="Type II secretion system (T2SS), domain F"/>
    <property type="match status" value="1"/>
</dbReference>
<keyword evidence="3" id="KW-0812">Transmembrane</keyword>
<evidence type="ECO:0000313" key="8">
    <source>
        <dbReference type="Proteomes" id="UP000246303"/>
    </source>
</evidence>
<protein>
    <submittedName>
        <fullName evidence="7">Secretion system protein</fullName>
    </submittedName>
</protein>
<keyword evidence="8" id="KW-1185">Reference proteome</keyword>
<evidence type="ECO:0000256" key="1">
    <source>
        <dbReference type="ARBA" id="ARBA00004651"/>
    </source>
</evidence>
<comment type="subcellular location">
    <subcellularLocation>
        <location evidence="1">Cell membrane</location>
        <topology evidence="1">Multi-pass membrane protein</topology>
    </subcellularLocation>
</comment>
<proteinExistence type="predicted"/>
<comment type="caution">
    <text evidence="7">The sequence shown here is derived from an EMBL/GenBank/DDBJ whole genome shotgun (WGS) entry which is preliminary data.</text>
</comment>
<keyword evidence="2" id="KW-1003">Cell membrane</keyword>
<evidence type="ECO:0000259" key="6">
    <source>
        <dbReference type="Pfam" id="PF00482"/>
    </source>
</evidence>
<accession>A0A2V3DTS8</accession>
<dbReference type="InterPro" id="IPR018076">
    <property type="entry name" value="T2SS_GspF_dom"/>
</dbReference>
<dbReference type="GO" id="GO:0005886">
    <property type="term" value="C:plasma membrane"/>
    <property type="evidence" value="ECO:0007669"/>
    <property type="project" value="UniProtKB-SubCell"/>
</dbReference>
<evidence type="ECO:0000256" key="3">
    <source>
        <dbReference type="ARBA" id="ARBA00022692"/>
    </source>
</evidence>
<evidence type="ECO:0000256" key="5">
    <source>
        <dbReference type="ARBA" id="ARBA00023136"/>
    </source>
</evidence>